<accession>A0A4R3JBL3</accession>
<dbReference type="PANTHER" id="PTHR47623">
    <property type="entry name" value="OS09G0287300 PROTEIN"/>
    <property type="match status" value="1"/>
</dbReference>
<dbReference type="Gene3D" id="3.40.50.1240">
    <property type="entry name" value="Phosphoglycerate mutase-like"/>
    <property type="match status" value="1"/>
</dbReference>
<dbReference type="SMART" id="SM00855">
    <property type="entry name" value="PGAM"/>
    <property type="match status" value="1"/>
</dbReference>
<keyword evidence="2" id="KW-1185">Reference proteome</keyword>
<sequence length="194" mass="21509">MKTLYLLRHAKSDTRHHDGDDFGRALSPRGRRAASSIGRLMATRGWTPQFVHCSTAARARQTWDGVVTGLHAIPMETFGEGNRTPPVVYHDRLYLSTPEVMIEVLRETPPVCENALLIAHNPGMENLVRRLCGPGSDAQEVEKVRRKYPTAALSIITVEGASWRNIGVAPSRLTRFVRPADLDETPPPADILLP</sequence>
<dbReference type="Proteomes" id="UP000295304">
    <property type="component" value="Unassembled WGS sequence"/>
</dbReference>
<reference evidence="1 2" key="1">
    <citation type="submission" date="2019-03" db="EMBL/GenBank/DDBJ databases">
        <title>Genomic Encyclopedia of Type Strains, Phase IV (KMG-IV): sequencing the most valuable type-strain genomes for metagenomic binning, comparative biology and taxonomic classification.</title>
        <authorList>
            <person name="Goeker M."/>
        </authorList>
    </citation>
    <scope>NUCLEOTIDE SEQUENCE [LARGE SCALE GENOMIC DNA]</scope>
    <source>
        <strain evidence="1 2">DSM 101688</strain>
    </source>
</reference>
<dbReference type="InterPro" id="IPR013078">
    <property type="entry name" value="His_Pase_superF_clade-1"/>
</dbReference>
<organism evidence="1 2">
    <name type="scientific">Varunaivibrio sulfuroxidans</name>
    <dbReference type="NCBI Taxonomy" id="1773489"/>
    <lineage>
        <taxon>Bacteria</taxon>
        <taxon>Pseudomonadati</taxon>
        <taxon>Pseudomonadota</taxon>
        <taxon>Alphaproteobacteria</taxon>
        <taxon>Rhodospirillales</taxon>
        <taxon>Magnetovibrionaceae</taxon>
        <taxon>Varunaivibrio</taxon>
    </lineage>
</organism>
<dbReference type="Pfam" id="PF00300">
    <property type="entry name" value="His_Phos_1"/>
    <property type="match status" value="1"/>
</dbReference>
<gene>
    <name evidence="1" type="ORF">EDD55_10521</name>
</gene>
<dbReference type="SUPFAM" id="SSF53254">
    <property type="entry name" value="Phosphoglycerate mutase-like"/>
    <property type="match status" value="1"/>
</dbReference>
<dbReference type="EMBL" id="SLZW01000005">
    <property type="protein sequence ID" value="TCS62476.1"/>
    <property type="molecule type" value="Genomic_DNA"/>
</dbReference>
<evidence type="ECO:0000313" key="1">
    <source>
        <dbReference type="EMBL" id="TCS62476.1"/>
    </source>
</evidence>
<name>A0A4R3JBL3_9PROT</name>
<dbReference type="RefSeq" id="WP_165886298.1">
    <property type="nucleotide sequence ID" value="NZ_CP119676.1"/>
</dbReference>
<proteinExistence type="predicted"/>
<comment type="caution">
    <text evidence="1">The sequence shown here is derived from an EMBL/GenBank/DDBJ whole genome shotgun (WGS) entry which is preliminary data.</text>
</comment>
<dbReference type="PANTHER" id="PTHR47623:SF1">
    <property type="entry name" value="OS09G0287300 PROTEIN"/>
    <property type="match status" value="1"/>
</dbReference>
<dbReference type="InterPro" id="IPR029033">
    <property type="entry name" value="His_PPase_superfam"/>
</dbReference>
<evidence type="ECO:0000313" key="2">
    <source>
        <dbReference type="Proteomes" id="UP000295304"/>
    </source>
</evidence>
<protein>
    <submittedName>
        <fullName evidence="1">Phosphohistidine phosphatase</fullName>
    </submittedName>
</protein>
<dbReference type="AlphaFoldDB" id="A0A4R3JBL3"/>
<dbReference type="CDD" id="cd07067">
    <property type="entry name" value="HP_PGM_like"/>
    <property type="match status" value="1"/>
</dbReference>